<proteinExistence type="predicted"/>
<reference evidence="2 3" key="1">
    <citation type="journal article" date="2015" name="Microbiome">
        <title>Genomic resolution of linkages in carbon, nitrogen, and sulfur cycling among widespread estuary sediment bacteria.</title>
        <authorList>
            <person name="Baker B.J."/>
            <person name="Lazar C.S."/>
            <person name="Teske A.P."/>
            <person name="Dick G.J."/>
        </authorList>
    </citation>
    <scope>NUCLEOTIDE SEQUENCE [LARGE SCALE GENOMIC DNA]</scope>
    <source>
        <strain evidence="2">SM23_42</strain>
    </source>
</reference>
<organism evidence="2 3">
    <name type="scientific">candidate division WOR_3 bacterium SM23_42</name>
    <dbReference type="NCBI Taxonomy" id="1703779"/>
    <lineage>
        <taxon>Bacteria</taxon>
        <taxon>Bacteria division WOR-3</taxon>
    </lineage>
</organism>
<dbReference type="PROSITE" id="PS00409">
    <property type="entry name" value="PROKAR_NTER_METHYL"/>
    <property type="match status" value="1"/>
</dbReference>
<sequence length="150" mass="17167">MKRHEKKKSLRNYLTRNRGFTLVEVLVAILILAVGVLAVSRLTVMGVRASTLMNRRMYARDVLNRYHEQLIGLPATDSILRYRGSADLSDTVNPDYDVYETTAGGSYRVVWNIADSAIVVLPDTRFKTVRLQVIWPQSQRPLVSDLIKRY</sequence>
<keyword evidence="1" id="KW-0472">Membrane</keyword>
<comment type="caution">
    <text evidence="2">The sequence shown here is derived from an EMBL/GenBank/DDBJ whole genome shotgun (WGS) entry which is preliminary data.</text>
</comment>
<gene>
    <name evidence="2" type="ORF">AMJ83_02395</name>
</gene>
<evidence type="ECO:0000313" key="2">
    <source>
        <dbReference type="EMBL" id="KPK64569.1"/>
    </source>
</evidence>
<evidence type="ECO:0008006" key="4">
    <source>
        <dbReference type="Google" id="ProtNLM"/>
    </source>
</evidence>
<dbReference type="EMBL" id="LJUJ01000002">
    <property type="protein sequence ID" value="KPK64569.1"/>
    <property type="molecule type" value="Genomic_DNA"/>
</dbReference>
<feature type="transmembrane region" description="Helical" evidence="1">
    <location>
        <begin position="20"/>
        <end position="39"/>
    </location>
</feature>
<keyword evidence="1" id="KW-1133">Transmembrane helix</keyword>
<dbReference type="Proteomes" id="UP000051373">
    <property type="component" value="Unassembled WGS sequence"/>
</dbReference>
<protein>
    <recommendedName>
        <fullName evidence="4">Type II secretion system protein GspI C-terminal domain-containing protein</fullName>
    </recommendedName>
</protein>
<accession>A0A0S8FV54</accession>
<dbReference type="AlphaFoldDB" id="A0A0S8FV54"/>
<name>A0A0S8FV54_UNCW3</name>
<evidence type="ECO:0000313" key="3">
    <source>
        <dbReference type="Proteomes" id="UP000051373"/>
    </source>
</evidence>
<evidence type="ECO:0000256" key="1">
    <source>
        <dbReference type="SAM" id="Phobius"/>
    </source>
</evidence>
<dbReference type="STRING" id="1703779.AMJ83_02395"/>
<keyword evidence="1" id="KW-0812">Transmembrane</keyword>
<dbReference type="NCBIfam" id="TIGR02532">
    <property type="entry name" value="IV_pilin_GFxxxE"/>
    <property type="match status" value="1"/>
</dbReference>
<dbReference type="InterPro" id="IPR012902">
    <property type="entry name" value="N_methyl_site"/>
</dbReference>
<dbReference type="Pfam" id="PF07963">
    <property type="entry name" value="N_methyl"/>
    <property type="match status" value="1"/>
</dbReference>